<feature type="region of interest" description="Disordered" evidence="2">
    <location>
        <begin position="146"/>
        <end position="190"/>
    </location>
</feature>
<sequence length="190" mass="19860">MFSKTKPPTAPHSTKDTQQAMPDETLSLPTTSRQSTSVIGSNTQVHGDINSDEDITIEGQVTGVVTCKQHTVTLGKNGSLSGDAYAHTLRVSGSVDGNLVALHKITVHDGAYVTGTLTTPCLVLEDGSVFHGSIDMNPDNDIFTSVFSAPPSKGVNSKGKHESSTPQADPQKASLPADDGTATKEETDTP</sequence>
<protein>
    <submittedName>
        <fullName evidence="3">Protein CcmA, bactofilin family</fullName>
    </submittedName>
</protein>
<keyword evidence="4" id="KW-1185">Reference proteome</keyword>
<proteinExistence type="inferred from homology"/>
<dbReference type="AlphaFoldDB" id="A0A1H9UNK5"/>
<reference evidence="4" key="1">
    <citation type="submission" date="2016-10" db="EMBL/GenBank/DDBJ databases">
        <authorList>
            <person name="Varghese N."/>
            <person name="Submissions S."/>
        </authorList>
    </citation>
    <scope>NUCLEOTIDE SEQUENCE [LARGE SCALE GENOMIC DNA]</scope>
    <source>
        <strain evidence="4">CGMCC 1.6495</strain>
    </source>
</reference>
<feature type="compositionally biased region" description="Polar residues" evidence="2">
    <location>
        <begin position="27"/>
        <end position="45"/>
    </location>
</feature>
<dbReference type="EMBL" id="FOGS01000007">
    <property type="protein sequence ID" value="SES10952.1"/>
    <property type="molecule type" value="Genomic_DNA"/>
</dbReference>
<dbReference type="InterPro" id="IPR007607">
    <property type="entry name" value="BacA/B"/>
</dbReference>
<evidence type="ECO:0000256" key="2">
    <source>
        <dbReference type="SAM" id="MobiDB-lite"/>
    </source>
</evidence>
<comment type="similarity">
    <text evidence="1">Belongs to the bactofilin family.</text>
</comment>
<dbReference type="PANTHER" id="PTHR35024">
    <property type="entry name" value="HYPOTHETICAL CYTOSOLIC PROTEIN"/>
    <property type="match status" value="1"/>
</dbReference>
<organism evidence="3 4">
    <name type="scientific">Vreelandella subterranea</name>
    <dbReference type="NCBI Taxonomy" id="416874"/>
    <lineage>
        <taxon>Bacteria</taxon>
        <taxon>Pseudomonadati</taxon>
        <taxon>Pseudomonadota</taxon>
        <taxon>Gammaproteobacteria</taxon>
        <taxon>Oceanospirillales</taxon>
        <taxon>Halomonadaceae</taxon>
        <taxon>Vreelandella</taxon>
    </lineage>
</organism>
<dbReference type="Proteomes" id="UP000198505">
    <property type="component" value="Unassembled WGS sequence"/>
</dbReference>
<gene>
    <name evidence="3" type="ORF">SAMN04487958_107115</name>
</gene>
<feature type="compositionally biased region" description="Basic and acidic residues" evidence="2">
    <location>
        <begin position="181"/>
        <end position="190"/>
    </location>
</feature>
<evidence type="ECO:0000313" key="3">
    <source>
        <dbReference type="EMBL" id="SES10952.1"/>
    </source>
</evidence>
<accession>A0A1H9UNK5</accession>
<feature type="region of interest" description="Disordered" evidence="2">
    <location>
        <begin position="1"/>
        <end position="49"/>
    </location>
</feature>
<dbReference type="PANTHER" id="PTHR35024:SF4">
    <property type="entry name" value="POLYMER-FORMING CYTOSKELETAL PROTEIN"/>
    <property type="match status" value="1"/>
</dbReference>
<dbReference type="RefSeq" id="WP_092828003.1">
    <property type="nucleotide sequence ID" value="NZ_FOGS01000007.1"/>
</dbReference>
<name>A0A1H9UNK5_9GAMM</name>
<dbReference type="Pfam" id="PF04519">
    <property type="entry name" value="Bactofilin"/>
    <property type="match status" value="1"/>
</dbReference>
<evidence type="ECO:0000313" key="4">
    <source>
        <dbReference type="Proteomes" id="UP000198505"/>
    </source>
</evidence>
<evidence type="ECO:0000256" key="1">
    <source>
        <dbReference type="ARBA" id="ARBA00044755"/>
    </source>
</evidence>